<dbReference type="Proteomes" id="UP000561726">
    <property type="component" value="Unassembled WGS sequence"/>
</dbReference>
<evidence type="ECO:0000313" key="1">
    <source>
        <dbReference type="EMBL" id="KGJ71901.1"/>
    </source>
</evidence>
<evidence type="ECO:0000313" key="2">
    <source>
        <dbReference type="EMBL" id="MBB5641781.1"/>
    </source>
</evidence>
<evidence type="ECO:0000313" key="4">
    <source>
        <dbReference type="Proteomes" id="UP000561726"/>
    </source>
</evidence>
<dbReference type="AlphaFoldDB" id="A0A099J0V7"/>
<protein>
    <submittedName>
        <fullName evidence="1">Uncharacterized protein</fullName>
    </submittedName>
</protein>
<dbReference type="EMBL" id="JPXF01000117">
    <property type="protein sequence ID" value="KGJ71901.1"/>
    <property type="molecule type" value="Genomic_DNA"/>
</dbReference>
<keyword evidence="3" id="KW-1185">Reference proteome</keyword>
<dbReference type="OrthoDB" id="5125356at2"/>
<dbReference type="RefSeq" id="WP_035839730.1">
    <property type="nucleotide sequence ID" value="NZ_JACHBQ010000001.1"/>
</dbReference>
<reference evidence="2 4" key="2">
    <citation type="submission" date="2020-08" db="EMBL/GenBank/DDBJ databases">
        <title>Sequencing the genomes of 1000 actinobacteria strains.</title>
        <authorList>
            <person name="Klenk H.-P."/>
        </authorList>
    </citation>
    <scope>NUCLEOTIDE SEQUENCE [LARGE SCALE GENOMIC DNA]</scope>
    <source>
        <strain evidence="2 4">DSM 21065</strain>
    </source>
</reference>
<comment type="caution">
    <text evidence="1">The sequence shown here is derived from an EMBL/GenBank/DDBJ whole genome shotgun (WGS) entry which is preliminary data.</text>
</comment>
<sequence>MSAEKNRPAGTGPAEILAGGSNTSIVSAEPAIPVEPTGLIGCTVEKPLDAALWRLRSGEIGLEDLTPGLAGFCTLSHADGYAAGFTAGVASVAVELRQAISDRDRYYRAAFAPMQPIKPGPSYAELEKRRHTFAGVAE</sequence>
<evidence type="ECO:0000313" key="3">
    <source>
        <dbReference type="Proteomes" id="UP000029864"/>
    </source>
</evidence>
<name>A0A099J0V7_9MICO</name>
<reference evidence="1 3" key="1">
    <citation type="submission" date="2014-08" db="EMBL/GenBank/DDBJ databases">
        <authorList>
            <person name="Sisinthy S."/>
        </authorList>
    </citation>
    <scope>NUCLEOTIDE SEQUENCE [LARGE SCALE GENOMIC DNA]</scope>
    <source>
        <strain evidence="1 3">RuG17</strain>
    </source>
</reference>
<gene>
    <name evidence="2" type="ORF">BJ997_002329</name>
    <name evidence="1" type="ORF">GY21_18960</name>
</gene>
<proteinExistence type="predicted"/>
<dbReference type="EMBL" id="JACHBQ010000001">
    <property type="protein sequence ID" value="MBB5641781.1"/>
    <property type="molecule type" value="Genomic_DNA"/>
</dbReference>
<organism evidence="1 3">
    <name type="scientific">Cryobacterium roopkundense</name>
    <dbReference type="NCBI Taxonomy" id="1001240"/>
    <lineage>
        <taxon>Bacteria</taxon>
        <taxon>Bacillati</taxon>
        <taxon>Actinomycetota</taxon>
        <taxon>Actinomycetes</taxon>
        <taxon>Micrococcales</taxon>
        <taxon>Microbacteriaceae</taxon>
        <taxon>Cryobacterium</taxon>
    </lineage>
</organism>
<dbReference type="Proteomes" id="UP000029864">
    <property type="component" value="Unassembled WGS sequence"/>
</dbReference>
<accession>A0A099J0V7</accession>